<dbReference type="AlphaFoldDB" id="A0AAN9QWZ0"/>
<gene>
    <name evidence="1" type="ORF">VNO80_19035</name>
</gene>
<sequence length="82" mass="8780">MKETVQVDQLGRWWWLCTHPTQPKPAPCGVTVAASSIEFTQNSSDTGPTSSFSSVLATYSTASLSYRDAIIVCLLPVPFGSG</sequence>
<reference evidence="1 2" key="1">
    <citation type="submission" date="2024-01" db="EMBL/GenBank/DDBJ databases">
        <title>The genomes of 5 underutilized Papilionoideae crops provide insights into root nodulation and disease resistanc.</title>
        <authorList>
            <person name="Jiang F."/>
        </authorList>
    </citation>
    <scope>NUCLEOTIDE SEQUENCE [LARGE SCALE GENOMIC DNA]</scope>
    <source>
        <strain evidence="1">JINMINGXINNONG_FW02</strain>
        <tissue evidence="1">Leaves</tissue>
    </source>
</reference>
<organism evidence="1 2">
    <name type="scientific">Phaseolus coccineus</name>
    <name type="common">Scarlet runner bean</name>
    <name type="synonym">Phaseolus multiflorus</name>
    <dbReference type="NCBI Taxonomy" id="3886"/>
    <lineage>
        <taxon>Eukaryota</taxon>
        <taxon>Viridiplantae</taxon>
        <taxon>Streptophyta</taxon>
        <taxon>Embryophyta</taxon>
        <taxon>Tracheophyta</taxon>
        <taxon>Spermatophyta</taxon>
        <taxon>Magnoliopsida</taxon>
        <taxon>eudicotyledons</taxon>
        <taxon>Gunneridae</taxon>
        <taxon>Pentapetalae</taxon>
        <taxon>rosids</taxon>
        <taxon>fabids</taxon>
        <taxon>Fabales</taxon>
        <taxon>Fabaceae</taxon>
        <taxon>Papilionoideae</taxon>
        <taxon>50 kb inversion clade</taxon>
        <taxon>NPAAA clade</taxon>
        <taxon>indigoferoid/millettioid clade</taxon>
        <taxon>Phaseoleae</taxon>
        <taxon>Phaseolus</taxon>
    </lineage>
</organism>
<dbReference type="EMBL" id="JAYMYR010000007">
    <property type="protein sequence ID" value="KAK7353585.1"/>
    <property type="molecule type" value="Genomic_DNA"/>
</dbReference>
<proteinExistence type="predicted"/>
<dbReference type="Proteomes" id="UP001374584">
    <property type="component" value="Unassembled WGS sequence"/>
</dbReference>
<protein>
    <submittedName>
        <fullName evidence="1">Uncharacterized protein</fullName>
    </submittedName>
</protein>
<evidence type="ECO:0000313" key="2">
    <source>
        <dbReference type="Proteomes" id="UP001374584"/>
    </source>
</evidence>
<evidence type="ECO:0000313" key="1">
    <source>
        <dbReference type="EMBL" id="KAK7353585.1"/>
    </source>
</evidence>
<accession>A0AAN9QWZ0</accession>
<keyword evidence="2" id="KW-1185">Reference proteome</keyword>
<name>A0AAN9QWZ0_PHACN</name>
<comment type="caution">
    <text evidence="1">The sequence shown here is derived from an EMBL/GenBank/DDBJ whole genome shotgun (WGS) entry which is preliminary data.</text>
</comment>